<dbReference type="PANTHER" id="PTHR46276:SF1">
    <property type="entry name" value="E3 UBIQUITIN-PROTEIN LIGASE UBR5"/>
    <property type="match status" value="1"/>
</dbReference>
<dbReference type="Proteomes" id="UP000242638">
    <property type="component" value="Unassembled WGS sequence"/>
</dbReference>
<reference evidence="3" key="1">
    <citation type="submission" date="2013-11" db="EMBL/GenBank/DDBJ databases">
        <title>The genomic landscape of the Guanapo guppy.</title>
        <authorList>
            <person name="Kuenstner A."/>
            <person name="Dreyer C."/>
        </authorList>
    </citation>
    <scope>NUCLEOTIDE SEQUENCE</scope>
    <source>
        <strain evidence="3">Guanapo</strain>
    </source>
</reference>
<evidence type="ECO:0000313" key="2">
    <source>
        <dbReference type="Ensembl" id="ENSPREP00000022545.1"/>
    </source>
</evidence>
<dbReference type="GeneTree" id="ENSGT00940000157106"/>
<reference evidence="2" key="2">
    <citation type="submission" date="2025-08" db="UniProtKB">
        <authorList>
            <consortium name="Ensembl"/>
        </authorList>
    </citation>
    <scope>IDENTIFICATION</scope>
    <source>
        <strain evidence="2">Guanapo</strain>
    </source>
</reference>
<dbReference type="FunFam" id="1.10.1900.10:FF:000005">
    <property type="entry name" value="Poly(A) binding protein cytoplasmic 1 like"/>
    <property type="match status" value="1"/>
</dbReference>
<dbReference type="GO" id="GO:0000209">
    <property type="term" value="P:protein polyubiquitination"/>
    <property type="evidence" value="ECO:0007669"/>
    <property type="project" value="TreeGrafter"/>
</dbReference>
<dbReference type="InterPro" id="IPR002004">
    <property type="entry name" value="PABP_HYD_C"/>
</dbReference>
<dbReference type="Ensembl" id="ENSPRET00000022782.1">
    <property type="protein sequence ID" value="ENSPREP00000022545.1"/>
    <property type="gene ID" value="ENSPREG00000015197.1"/>
</dbReference>
<dbReference type="GO" id="GO:0090263">
    <property type="term" value="P:positive regulation of canonical Wnt signaling pathway"/>
    <property type="evidence" value="ECO:0007669"/>
    <property type="project" value="TreeGrafter"/>
</dbReference>
<dbReference type="GO" id="GO:0005737">
    <property type="term" value="C:cytoplasm"/>
    <property type="evidence" value="ECO:0007669"/>
    <property type="project" value="TreeGrafter"/>
</dbReference>
<organism evidence="2 3">
    <name type="scientific">Poecilia reticulata</name>
    <name type="common">Guppy</name>
    <name type="synonym">Acanthophacelus reticulatus</name>
    <dbReference type="NCBI Taxonomy" id="8081"/>
    <lineage>
        <taxon>Eukaryota</taxon>
        <taxon>Metazoa</taxon>
        <taxon>Chordata</taxon>
        <taxon>Craniata</taxon>
        <taxon>Vertebrata</taxon>
        <taxon>Euteleostomi</taxon>
        <taxon>Actinopterygii</taxon>
        <taxon>Neopterygii</taxon>
        <taxon>Teleostei</taxon>
        <taxon>Neoteleostei</taxon>
        <taxon>Acanthomorphata</taxon>
        <taxon>Ovalentaria</taxon>
        <taxon>Atherinomorphae</taxon>
        <taxon>Cyprinodontiformes</taxon>
        <taxon>Poeciliidae</taxon>
        <taxon>Poeciliinae</taxon>
        <taxon>Poecilia</taxon>
    </lineage>
</organism>
<dbReference type="AlphaFoldDB" id="A0A3P9PLD0"/>
<keyword evidence="3" id="KW-1185">Reference proteome</keyword>
<accession>A0A3P9PLD0</accession>
<name>A0A3P9PLD0_POERE</name>
<dbReference type="GO" id="GO:0005634">
    <property type="term" value="C:nucleus"/>
    <property type="evidence" value="ECO:0007669"/>
    <property type="project" value="TreeGrafter"/>
</dbReference>
<feature type="domain" description="PABC" evidence="1">
    <location>
        <begin position="40"/>
        <end position="117"/>
    </location>
</feature>
<proteinExistence type="predicted"/>
<reference evidence="2" key="3">
    <citation type="submission" date="2025-09" db="UniProtKB">
        <authorList>
            <consortium name="Ensembl"/>
        </authorList>
    </citation>
    <scope>IDENTIFICATION</scope>
    <source>
        <strain evidence="2">Guanapo</strain>
    </source>
</reference>
<dbReference type="SUPFAM" id="SSF63570">
    <property type="entry name" value="PABC (PABP) domain"/>
    <property type="match status" value="1"/>
</dbReference>
<dbReference type="SMART" id="SM00517">
    <property type="entry name" value="PolyA"/>
    <property type="match status" value="1"/>
</dbReference>
<evidence type="ECO:0000313" key="3">
    <source>
        <dbReference type="Proteomes" id="UP000242638"/>
    </source>
</evidence>
<dbReference type="InterPro" id="IPR036053">
    <property type="entry name" value="PABP-dom"/>
</dbReference>
<evidence type="ECO:0000259" key="1">
    <source>
        <dbReference type="PROSITE" id="PS51309"/>
    </source>
</evidence>
<dbReference type="Gene3D" id="1.10.1900.10">
    <property type="entry name" value="c-terminal domain of poly(a) binding protein"/>
    <property type="match status" value="1"/>
</dbReference>
<dbReference type="Pfam" id="PF00658">
    <property type="entry name" value="MLLE"/>
    <property type="match status" value="1"/>
</dbReference>
<dbReference type="PROSITE" id="PS51309">
    <property type="entry name" value="PABC"/>
    <property type="match status" value="1"/>
</dbReference>
<dbReference type="STRING" id="8081.ENSPREP00000022545"/>
<dbReference type="PANTHER" id="PTHR46276">
    <property type="entry name" value="E3 UBIQUITIN-PROTEIN LIGASE UBR5"/>
    <property type="match status" value="1"/>
</dbReference>
<dbReference type="GO" id="GO:0034450">
    <property type="term" value="F:ubiquitin-ubiquitin ligase activity"/>
    <property type="evidence" value="ECO:0007669"/>
    <property type="project" value="TreeGrafter"/>
</dbReference>
<protein>
    <recommendedName>
        <fullName evidence="1">PABC domain-containing protein</fullName>
    </recommendedName>
</protein>
<sequence>QYIGSPLPRRGSPTITTVRQASTQVASAPVAEPAVHIPGPEPLTASMLAAAPLMDQKQLLGERLYPLIHALHPNLAGKITGMLLEIDNSELLHMLESPESLNSKAHTFFVQSLQILHIFIRTDCHHRLRNTYLHKNLLRINYC</sequence>
<dbReference type="GO" id="GO:0003723">
    <property type="term" value="F:RNA binding"/>
    <property type="evidence" value="ECO:0007669"/>
    <property type="project" value="InterPro"/>
</dbReference>